<keyword evidence="2" id="KW-1185">Reference proteome</keyword>
<sequence>MDRGLIEFAKDAIRRFLERRPEAADTLEGIHHWWIDWPGHAESQVVTEVALEQLHAEGLIEPLRIGNNVLWRRRREDAAD</sequence>
<gene>
    <name evidence="1" type="ORF">ACFQ0E_13280</name>
</gene>
<accession>A0ABW2YFR8</accession>
<comment type="caution">
    <text evidence="1">The sequence shown here is derived from an EMBL/GenBank/DDBJ whole genome shotgun (WGS) entry which is preliminary data.</text>
</comment>
<evidence type="ECO:0000313" key="1">
    <source>
        <dbReference type="EMBL" id="MFD0726567.1"/>
    </source>
</evidence>
<reference evidence="2" key="1">
    <citation type="journal article" date="2019" name="Int. J. Syst. Evol. Microbiol.">
        <title>The Global Catalogue of Microorganisms (GCM) 10K type strain sequencing project: providing services to taxonomists for standard genome sequencing and annotation.</title>
        <authorList>
            <consortium name="The Broad Institute Genomics Platform"/>
            <consortium name="The Broad Institute Genome Sequencing Center for Infectious Disease"/>
            <person name="Wu L."/>
            <person name="Ma J."/>
        </authorList>
    </citation>
    <scope>NUCLEOTIDE SEQUENCE [LARGE SCALE GENOMIC DNA]</scope>
    <source>
        <strain evidence="2">CCUG 55585</strain>
    </source>
</reference>
<organism evidence="1 2">
    <name type="scientific">Lysobacter brunescens</name>
    <dbReference type="NCBI Taxonomy" id="262323"/>
    <lineage>
        <taxon>Bacteria</taxon>
        <taxon>Pseudomonadati</taxon>
        <taxon>Pseudomonadota</taxon>
        <taxon>Gammaproteobacteria</taxon>
        <taxon>Lysobacterales</taxon>
        <taxon>Lysobacteraceae</taxon>
        <taxon>Lysobacter</taxon>
    </lineage>
</organism>
<name>A0ABW2YFR8_9GAMM</name>
<dbReference type="RefSeq" id="WP_386824538.1">
    <property type="nucleotide sequence ID" value="NZ_JBHTIF010000002.1"/>
</dbReference>
<evidence type="ECO:0000313" key="2">
    <source>
        <dbReference type="Proteomes" id="UP001597110"/>
    </source>
</evidence>
<dbReference type="EMBL" id="JBHTIF010000002">
    <property type="protein sequence ID" value="MFD0726567.1"/>
    <property type="molecule type" value="Genomic_DNA"/>
</dbReference>
<proteinExistence type="predicted"/>
<protein>
    <submittedName>
        <fullName evidence="1">Uncharacterized protein</fullName>
    </submittedName>
</protein>
<dbReference type="Proteomes" id="UP001597110">
    <property type="component" value="Unassembled WGS sequence"/>
</dbReference>